<evidence type="ECO:0000313" key="2">
    <source>
        <dbReference type="Proteomes" id="UP000800200"/>
    </source>
</evidence>
<dbReference type="EMBL" id="ML994662">
    <property type="protein sequence ID" value="KAF2179785.1"/>
    <property type="molecule type" value="Genomic_DNA"/>
</dbReference>
<dbReference type="Proteomes" id="UP000800200">
    <property type="component" value="Unassembled WGS sequence"/>
</dbReference>
<name>A0A6A6DKZ1_9PEZI</name>
<evidence type="ECO:0000313" key="1">
    <source>
        <dbReference type="EMBL" id="KAF2179785.1"/>
    </source>
</evidence>
<protein>
    <submittedName>
        <fullName evidence="1">Uncharacterized protein</fullName>
    </submittedName>
</protein>
<dbReference type="AlphaFoldDB" id="A0A6A6DKZ1"/>
<organism evidence="1 2">
    <name type="scientific">Zopfia rhizophila CBS 207.26</name>
    <dbReference type="NCBI Taxonomy" id="1314779"/>
    <lineage>
        <taxon>Eukaryota</taxon>
        <taxon>Fungi</taxon>
        <taxon>Dikarya</taxon>
        <taxon>Ascomycota</taxon>
        <taxon>Pezizomycotina</taxon>
        <taxon>Dothideomycetes</taxon>
        <taxon>Dothideomycetes incertae sedis</taxon>
        <taxon>Zopfiaceae</taxon>
        <taxon>Zopfia</taxon>
    </lineage>
</organism>
<sequence length="101" mass="11796">MPETSLYNPIEKHAQKFIEGKSLQLTTKANVFAEKVVRDVIKGTDGKVWRENLATAMWFVKILLPIRILINCFDGKRLDVLKKVRKRKARKSQERTQVSWI</sequence>
<proteinExistence type="predicted"/>
<gene>
    <name evidence="1" type="ORF">K469DRAFT_715877</name>
</gene>
<accession>A0A6A6DKZ1</accession>
<reference evidence="1" key="1">
    <citation type="journal article" date="2020" name="Stud. Mycol.">
        <title>101 Dothideomycetes genomes: a test case for predicting lifestyles and emergence of pathogens.</title>
        <authorList>
            <person name="Haridas S."/>
            <person name="Albert R."/>
            <person name="Binder M."/>
            <person name="Bloem J."/>
            <person name="Labutti K."/>
            <person name="Salamov A."/>
            <person name="Andreopoulos B."/>
            <person name="Baker S."/>
            <person name="Barry K."/>
            <person name="Bills G."/>
            <person name="Bluhm B."/>
            <person name="Cannon C."/>
            <person name="Castanera R."/>
            <person name="Culley D."/>
            <person name="Daum C."/>
            <person name="Ezra D."/>
            <person name="Gonzalez J."/>
            <person name="Henrissat B."/>
            <person name="Kuo A."/>
            <person name="Liang C."/>
            <person name="Lipzen A."/>
            <person name="Lutzoni F."/>
            <person name="Magnuson J."/>
            <person name="Mondo S."/>
            <person name="Nolan M."/>
            <person name="Ohm R."/>
            <person name="Pangilinan J."/>
            <person name="Park H.-J."/>
            <person name="Ramirez L."/>
            <person name="Alfaro M."/>
            <person name="Sun H."/>
            <person name="Tritt A."/>
            <person name="Yoshinaga Y."/>
            <person name="Zwiers L.-H."/>
            <person name="Turgeon B."/>
            <person name="Goodwin S."/>
            <person name="Spatafora J."/>
            <person name="Crous P."/>
            <person name="Grigoriev I."/>
        </authorList>
    </citation>
    <scope>NUCLEOTIDE SEQUENCE</scope>
    <source>
        <strain evidence="1">CBS 207.26</strain>
    </source>
</reference>
<keyword evidence="2" id="KW-1185">Reference proteome</keyword>